<protein>
    <submittedName>
        <fullName evidence="1">Uncharacterized protein</fullName>
    </submittedName>
</protein>
<dbReference type="EMBL" id="BLWD01000002">
    <property type="protein sequence ID" value="GFN09548.1"/>
    <property type="molecule type" value="Genomic_DNA"/>
</dbReference>
<evidence type="ECO:0000313" key="2">
    <source>
        <dbReference type="Proteomes" id="UP000498740"/>
    </source>
</evidence>
<sequence>MVLENLIEMLEAADPDTVVKHGFTNPHSYRGYYHDLAFEPASNVRVGDMLADARGALGETFEGWKGGDFEMGRYTDCWLSFEGQSGGETIGRLLVTYMLGDVA</sequence>
<proteinExistence type="predicted"/>
<dbReference type="AlphaFoldDB" id="A0A7J0D4C5"/>
<reference evidence="1 2" key="1">
    <citation type="submission" date="2020-05" db="EMBL/GenBank/DDBJ databases">
        <title>Whole genome shotgun sequence of Streptomyces microflavus NBRC 13062.</title>
        <authorList>
            <person name="Komaki H."/>
            <person name="Tamura T."/>
        </authorList>
    </citation>
    <scope>NUCLEOTIDE SEQUENCE [LARGE SCALE GENOMIC DNA]</scope>
    <source>
        <strain evidence="1 2">NBRC 13062</strain>
    </source>
</reference>
<gene>
    <name evidence="1" type="ORF">Smic_81040</name>
</gene>
<comment type="caution">
    <text evidence="1">The sequence shown here is derived from an EMBL/GenBank/DDBJ whole genome shotgun (WGS) entry which is preliminary data.</text>
</comment>
<accession>A0A7J0D4C5</accession>
<evidence type="ECO:0000313" key="1">
    <source>
        <dbReference type="EMBL" id="GFN09548.1"/>
    </source>
</evidence>
<dbReference type="Proteomes" id="UP000498740">
    <property type="component" value="Unassembled WGS sequence"/>
</dbReference>
<dbReference type="RefSeq" id="WP_032754620.1">
    <property type="nucleotide sequence ID" value="NZ_BMUG01000005.1"/>
</dbReference>
<name>A0A7J0D4C5_STRMI</name>
<organism evidence="1 2">
    <name type="scientific">Streptomyces microflavus</name>
    <name type="common">Streptomyces lipmanii</name>
    <dbReference type="NCBI Taxonomy" id="1919"/>
    <lineage>
        <taxon>Bacteria</taxon>
        <taxon>Bacillati</taxon>
        <taxon>Actinomycetota</taxon>
        <taxon>Actinomycetes</taxon>
        <taxon>Kitasatosporales</taxon>
        <taxon>Streptomycetaceae</taxon>
        <taxon>Streptomyces</taxon>
    </lineage>
</organism>